<dbReference type="PROSITE" id="PS01054">
    <property type="entry name" value="TRANSALDOLASE_1"/>
    <property type="match status" value="1"/>
</dbReference>
<dbReference type="NCBIfam" id="TIGR00875">
    <property type="entry name" value="fsa_talC_mipB"/>
    <property type="match status" value="1"/>
</dbReference>
<dbReference type="Gene3D" id="3.20.20.70">
    <property type="entry name" value="Aldolase class I"/>
    <property type="match status" value="1"/>
</dbReference>
<dbReference type="GO" id="GO:0016832">
    <property type="term" value="F:aldehyde-lyase activity"/>
    <property type="evidence" value="ECO:0007669"/>
    <property type="project" value="InterPro"/>
</dbReference>
<keyword evidence="3" id="KW-0704">Schiff base</keyword>
<dbReference type="InterPro" id="IPR001585">
    <property type="entry name" value="TAL/FSA"/>
</dbReference>
<dbReference type="SUPFAM" id="SSF51569">
    <property type="entry name" value="Aldolase"/>
    <property type="match status" value="1"/>
</dbReference>
<dbReference type="CDD" id="cd00956">
    <property type="entry name" value="Transaldolase_FSA"/>
    <property type="match status" value="1"/>
</dbReference>
<dbReference type="GO" id="GO:0005975">
    <property type="term" value="P:carbohydrate metabolic process"/>
    <property type="evidence" value="ECO:0007669"/>
    <property type="project" value="InterPro"/>
</dbReference>
<dbReference type="InterPro" id="IPR013785">
    <property type="entry name" value="Aldolase_TIM"/>
</dbReference>
<evidence type="ECO:0000256" key="2">
    <source>
        <dbReference type="ARBA" id="ARBA00022490"/>
    </source>
</evidence>
<protein>
    <submittedName>
        <fullName evidence="4">Fructose-6-phosphate aldolase</fullName>
    </submittedName>
</protein>
<reference evidence="4 5" key="1">
    <citation type="submission" date="2016-09" db="EMBL/GenBank/DDBJ databases">
        <title>Genome-resolved meta-omics ties microbial dynamics to process performance in biotechnology for thiocyanate degradation.</title>
        <authorList>
            <person name="Kantor R.S."/>
            <person name="Huddy R.J."/>
            <person name="Iyer R."/>
            <person name="Thomas B.C."/>
            <person name="Brown C.T."/>
            <person name="Anantharaman K."/>
            <person name="Tringe S."/>
            <person name="Hettich R.L."/>
            <person name="Harrison S.T."/>
            <person name="Banfield J.F."/>
        </authorList>
    </citation>
    <scope>NUCLEOTIDE SEQUENCE [LARGE SCALE GENOMIC DNA]</scope>
    <source>
        <strain evidence="4">59-99</strain>
    </source>
</reference>
<accession>A0A1M3KUZ6</accession>
<dbReference type="GO" id="GO:0042182">
    <property type="term" value="P:ketone catabolic process"/>
    <property type="evidence" value="ECO:0007669"/>
    <property type="project" value="UniProtKB-ARBA"/>
</dbReference>
<evidence type="ECO:0000256" key="1">
    <source>
        <dbReference type="ARBA" id="ARBA00004496"/>
    </source>
</evidence>
<proteinExistence type="predicted"/>
<dbReference type="InterPro" id="IPR033919">
    <property type="entry name" value="TSA/FSA_arc/bac"/>
</dbReference>
<dbReference type="GO" id="GO:0005737">
    <property type="term" value="C:cytoplasm"/>
    <property type="evidence" value="ECO:0007669"/>
    <property type="project" value="UniProtKB-SubCell"/>
</dbReference>
<evidence type="ECO:0000313" key="4">
    <source>
        <dbReference type="EMBL" id="OJX56194.1"/>
    </source>
</evidence>
<dbReference type="EMBL" id="MKVH01000025">
    <property type="protein sequence ID" value="OJX56194.1"/>
    <property type="molecule type" value="Genomic_DNA"/>
</dbReference>
<gene>
    <name evidence="4" type="ORF">BGO89_12685</name>
</gene>
<dbReference type="FunFam" id="3.20.20.70:FF:000018">
    <property type="entry name" value="Probable transaldolase"/>
    <property type="match status" value="1"/>
</dbReference>
<name>A0A1M3KUZ6_9BACT</name>
<evidence type="ECO:0000256" key="3">
    <source>
        <dbReference type="ARBA" id="ARBA00023270"/>
    </source>
</evidence>
<dbReference type="STRING" id="1895771.BGO89_12685"/>
<organism evidence="4 5">
    <name type="scientific">Candidatus Kapaibacterium thiocyanatum</name>
    <dbReference type="NCBI Taxonomy" id="1895771"/>
    <lineage>
        <taxon>Bacteria</taxon>
        <taxon>Pseudomonadati</taxon>
        <taxon>Candidatus Kapaibacteriota</taxon>
        <taxon>Candidatus Kapaibacteriia</taxon>
        <taxon>Candidatus Kapaibacteriales</taxon>
        <taxon>Candidatus Kapaibacteriaceae</taxon>
        <taxon>Candidatus Kapaibacterium</taxon>
    </lineage>
</organism>
<dbReference type="PANTHER" id="PTHR10683:SF40">
    <property type="entry name" value="FRUCTOSE-6-PHOSPHATE ALDOLASE 1-RELATED"/>
    <property type="match status" value="1"/>
</dbReference>
<sequence>MQLYVDSANLKEIQHAASLGILSGVTTNPSLLAREDPSVDIKKLILDIHKSVGGHLSVEVVSVDTDGMLREADEILSWFPDATIKIPFIPEGLAAVRKLADQDIPTNVTLLFTPNQALIAANAGATYVSVFLGRLDDISTDGIQAVRDTAEIWDVQGLESQIIAASIRNPLHLLECAKAGAHIATVPYKVLMQSMKHPLTDAGLDAFLKDHEKMMAAKA</sequence>
<comment type="subcellular location">
    <subcellularLocation>
        <location evidence="1">Cytoplasm</location>
    </subcellularLocation>
</comment>
<evidence type="ECO:0000313" key="5">
    <source>
        <dbReference type="Proteomes" id="UP000184233"/>
    </source>
</evidence>
<dbReference type="InterPro" id="IPR018225">
    <property type="entry name" value="Transaldolase_AS"/>
</dbReference>
<dbReference type="Proteomes" id="UP000184233">
    <property type="component" value="Unassembled WGS sequence"/>
</dbReference>
<dbReference type="PANTHER" id="PTHR10683">
    <property type="entry name" value="TRANSALDOLASE"/>
    <property type="match status" value="1"/>
</dbReference>
<comment type="caution">
    <text evidence="4">The sequence shown here is derived from an EMBL/GenBank/DDBJ whole genome shotgun (WGS) entry which is preliminary data.</text>
</comment>
<dbReference type="Pfam" id="PF00923">
    <property type="entry name" value="TAL_FSA"/>
    <property type="match status" value="1"/>
</dbReference>
<keyword evidence="2" id="KW-0963">Cytoplasm</keyword>
<dbReference type="AlphaFoldDB" id="A0A1M3KUZ6"/>
<dbReference type="InterPro" id="IPR004731">
    <property type="entry name" value="Transaldolase_3B/F6P_aldolase"/>
</dbReference>